<dbReference type="Proteomes" id="UP000678374">
    <property type="component" value="Unassembled WGS sequence"/>
</dbReference>
<dbReference type="GO" id="GO:0051920">
    <property type="term" value="F:peroxiredoxin activity"/>
    <property type="evidence" value="ECO:0007669"/>
    <property type="project" value="InterPro"/>
</dbReference>
<keyword evidence="3" id="KW-1185">Reference proteome</keyword>
<organism evidence="2 3">
    <name type="scientific">Ideonella aquatica</name>
    <dbReference type="NCBI Taxonomy" id="2824119"/>
    <lineage>
        <taxon>Bacteria</taxon>
        <taxon>Pseudomonadati</taxon>
        <taxon>Pseudomonadota</taxon>
        <taxon>Betaproteobacteria</taxon>
        <taxon>Burkholderiales</taxon>
        <taxon>Sphaerotilaceae</taxon>
        <taxon>Ideonella</taxon>
    </lineage>
</organism>
<dbReference type="EMBL" id="JAGQDE010000002">
    <property type="protein sequence ID" value="MBQ0957817.1"/>
    <property type="molecule type" value="Genomic_DNA"/>
</dbReference>
<evidence type="ECO:0000313" key="3">
    <source>
        <dbReference type="Proteomes" id="UP000678374"/>
    </source>
</evidence>
<evidence type="ECO:0000259" key="1">
    <source>
        <dbReference type="Pfam" id="PF02627"/>
    </source>
</evidence>
<gene>
    <name evidence="2" type="ORF">KAK06_02495</name>
</gene>
<dbReference type="Gene3D" id="1.20.1290.10">
    <property type="entry name" value="AhpD-like"/>
    <property type="match status" value="1"/>
</dbReference>
<dbReference type="RefSeq" id="WP_210800224.1">
    <property type="nucleotide sequence ID" value="NZ_JAGQDE010000002.1"/>
</dbReference>
<feature type="domain" description="Carboxymuconolactone decarboxylase-like" evidence="1">
    <location>
        <begin position="28"/>
        <end position="108"/>
    </location>
</feature>
<dbReference type="SUPFAM" id="SSF69118">
    <property type="entry name" value="AhpD-like"/>
    <property type="match status" value="1"/>
</dbReference>
<protein>
    <submittedName>
        <fullName evidence="2">Carboxymuconolactone decarboxylase family protein</fullName>
    </submittedName>
</protein>
<name>A0A940YIR8_9BURK</name>
<comment type="caution">
    <text evidence="2">The sequence shown here is derived from an EMBL/GenBank/DDBJ whole genome shotgun (WGS) entry which is preliminary data.</text>
</comment>
<dbReference type="NCBIfam" id="TIGR00778">
    <property type="entry name" value="ahpD_dom"/>
    <property type="match status" value="1"/>
</dbReference>
<dbReference type="PANTHER" id="PTHR33930:SF2">
    <property type="entry name" value="BLR3452 PROTEIN"/>
    <property type="match status" value="1"/>
</dbReference>
<proteinExistence type="predicted"/>
<dbReference type="Pfam" id="PF02627">
    <property type="entry name" value="CMD"/>
    <property type="match status" value="1"/>
</dbReference>
<evidence type="ECO:0000313" key="2">
    <source>
        <dbReference type="EMBL" id="MBQ0957817.1"/>
    </source>
</evidence>
<reference evidence="2" key="1">
    <citation type="submission" date="2021-04" db="EMBL/GenBank/DDBJ databases">
        <title>The genome sequence of Ideonella sp. 4Y11.</title>
        <authorList>
            <person name="Liu Y."/>
        </authorList>
    </citation>
    <scope>NUCLEOTIDE SEQUENCE</scope>
    <source>
        <strain evidence="2">4Y11</strain>
    </source>
</reference>
<dbReference type="AlphaFoldDB" id="A0A940YIR8"/>
<dbReference type="InterPro" id="IPR029032">
    <property type="entry name" value="AhpD-like"/>
</dbReference>
<dbReference type="PANTHER" id="PTHR33930">
    <property type="entry name" value="ALKYL HYDROPEROXIDE REDUCTASE AHPD"/>
    <property type="match status" value="1"/>
</dbReference>
<dbReference type="InterPro" id="IPR004675">
    <property type="entry name" value="AhpD_core"/>
</dbReference>
<accession>A0A940YIR8</accession>
<dbReference type="InterPro" id="IPR003779">
    <property type="entry name" value="CMD-like"/>
</dbReference>
<sequence>MSAIPDYHQLTAAVSANLQPLRKDVAPVMKAFSELGKAALTPGALDEKTKELIALGISVAARCDDCIGFHVRTLARLGASTAEIEETLGVAIYMGGGPSAMYAAHVMAAWQQFSAPATT</sequence>